<keyword evidence="10 12" id="KW-0472">Membrane</keyword>
<comment type="similarity">
    <text evidence="3">Belongs to the glycosyltransferase 22 family. PIGB subfamily.</text>
</comment>
<feature type="transmembrane region" description="Helical" evidence="12">
    <location>
        <begin position="286"/>
        <end position="305"/>
    </location>
</feature>
<dbReference type="EMBL" id="CP120629">
    <property type="protein sequence ID" value="WEW59725.1"/>
    <property type="molecule type" value="Genomic_DNA"/>
</dbReference>
<dbReference type="AlphaFoldDB" id="A0AAF0IJA7"/>
<dbReference type="Proteomes" id="UP001219355">
    <property type="component" value="Chromosome 3"/>
</dbReference>
<evidence type="ECO:0000256" key="4">
    <source>
        <dbReference type="ARBA" id="ARBA00022502"/>
    </source>
</evidence>
<accession>A0AAF0IJA7</accession>
<proteinExistence type="inferred from homology"/>
<keyword evidence="9 12" id="KW-1133">Transmembrane helix</keyword>
<evidence type="ECO:0000256" key="9">
    <source>
        <dbReference type="ARBA" id="ARBA00022989"/>
    </source>
</evidence>
<dbReference type="InterPro" id="IPR005599">
    <property type="entry name" value="GPI_mannosylTrfase"/>
</dbReference>
<dbReference type="EC" id="2.4.1.-" evidence="12"/>
<reference evidence="13" key="1">
    <citation type="submission" date="2023-03" db="EMBL/GenBank/DDBJ databases">
        <title>Emydomyces testavorans Genome Sequence.</title>
        <authorList>
            <person name="Hoyer L."/>
        </authorList>
    </citation>
    <scope>NUCLEOTIDE SEQUENCE</scope>
    <source>
        <strain evidence="13">16-2883</strain>
    </source>
</reference>
<dbReference type="GO" id="GO:0005789">
    <property type="term" value="C:endoplasmic reticulum membrane"/>
    <property type="evidence" value="ECO:0007669"/>
    <property type="project" value="UniProtKB-SubCell"/>
</dbReference>
<evidence type="ECO:0000256" key="1">
    <source>
        <dbReference type="ARBA" id="ARBA00004477"/>
    </source>
</evidence>
<evidence type="ECO:0000256" key="3">
    <source>
        <dbReference type="ARBA" id="ARBA00006065"/>
    </source>
</evidence>
<gene>
    <name evidence="13" type="primary">GPI10</name>
    <name evidence="13" type="ORF">PRK78_005205</name>
</gene>
<dbReference type="GO" id="GO:0000026">
    <property type="term" value="F:alpha-1,2-mannosyltransferase activity"/>
    <property type="evidence" value="ECO:0007669"/>
    <property type="project" value="TreeGrafter"/>
</dbReference>
<keyword evidence="5 12" id="KW-0328">Glycosyltransferase</keyword>
<dbReference type="PANTHER" id="PTHR22760:SF4">
    <property type="entry name" value="GPI MANNOSYLTRANSFERASE 3"/>
    <property type="match status" value="1"/>
</dbReference>
<dbReference type="PANTHER" id="PTHR22760">
    <property type="entry name" value="GLYCOSYLTRANSFERASE"/>
    <property type="match status" value="1"/>
</dbReference>
<sequence length="790" mass="90559">MSTSQADLLDSSIETDGGDSHLESSIETLRRKARHVRRHIQKRDSRDILLFLLAFRILNALCVRTFFQPDEFFQSLEPAWQIAFGKESGAWITWEWKHHLRSSIHPYIFSAVYLIADEIGHQLRLSPLSRADLLIAAPKATQGVFAAVGDYYTWRLADKVFGAGSDETWWTLGLTVLSPWQWFCSTRTLSNSLETTLTVAALYYWPWEWSLAVFHGSGRERLDKRSGQTGSTQSLEGRNGRRLCLLLAAFACILRPTNLIIWLCLVTFMILNTAPHNGFLSQNNVTLAREALCCGFSVLSLALLADRAYYGSWTLPPLRFLYFNIAQSLAVFYGRSDWHYYLLQGYPLLLTTALPFALAGLSNAFATCLGESRRLEVTIRQQLAVICVIMPMILSLISHKEVRFIYPLLPSLHVLTAPILAKAFKPTISSSSGSYLPRRLLFIFLILVNLMVAYYATVSHASGPIKVLDFLRTQDERVSREIDAQKSFPQPPLASHIFGPSEPSKGLTVGFLMPCHSTPWRSHLVFPTIHAWALTCEPPVNFNYSQRAAYVDEADQFYADPSNFLRTNMVGGLRHFPHTPSYQTSRSNQYSSETHPAKDHKHNWPDYLVFFAQLEPTLKSLLRASSYTECYRTWNTAWHDDWRRKGDMVVWCVDAGVQRQWREKNSRVYLHEDGWEAVMKSKVKQLDKFIEQLGKESAGVWRAGGKKSRRGNGWVSMLSFPRRGDWKPRNSVSLALPWRRNSPRTRRLWSCSWSWPWEKRRKRSWSQGVRAWYVAITSDKSESESSDLWS</sequence>
<evidence type="ECO:0000256" key="10">
    <source>
        <dbReference type="ARBA" id="ARBA00023136"/>
    </source>
</evidence>
<keyword evidence="14" id="KW-1185">Reference proteome</keyword>
<dbReference type="Pfam" id="PF03901">
    <property type="entry name" value="Glyco_transf_22"/>
    <property type="match status" value="1"/>
</dbReference>
<keyword evidence="8 12" id="KW-0256">Endoplasmic reticulum</keyword>
<feature type="transmembrane region" description="Helical" evidence="12">
    <location>
        <begin position="436"/>
        <end position="456"/>
    </location>
</feature>
<feature type="transmembrane region" description="Helical" evidence="12">
    <location>
        <begin position="243"/>
        <end position="271"/>
    </location>
</feature>
<name>A0AAF0IJA7_9EURO</name>
<keyword evidence="4" id="KW-0337">GPI-anchor biosynthesis</keyword>
<evidence type="ECO:0000256" key="8">
    <source>
        <dbReference type="ARBA" id="ARBA00022824"/>
    </source>
</evidence>
<keyword evidence="6" id="KW-0808">Transferase</keyword>
<organism evidence="13 14">
    <name type="scientific">Emydomyces testavorans</name>
    <dbReference type="NCBI Taxonomy" id="2070801"/>
    <lineage>
        <taxon>Eukaryota</taxon>
        <taxon>Fungi</taxon>
        <taxon>Dikarya</taxon>
        <taxon>Ascomycota</taxon>
        <taxon>Pezizomycotina</taxon>
        <taxon>Eurotiomycetes</taxon>
        <taxon>Eurotiomycetidae</taxon>
        <taxon>Onygenales</taxon>
        <taxon>Nannizziopsiaceae</taxon>
        <taxon>Emydomyces</taxon>
    </lineage>
</organism>
<dbReference type="GO" id="GO:0006506">
    <property type="term" value="P:GPI anchor biosynthetic process"/>
    <property type="evidence" value="ECO:0007669"/>
    <property type="project" value="UniProtKB-KW"/>
</dbReference>
<protein>
    <recommendedName>
        <fullName evidence="12">Mannosyltransferase</fullName>
        <ecNumber evidence="12">2.4.1.-</ecNumber>
    </recommendedName>
</protein>
<evidence type="ECO:0000313" key="14">
    <source>
        <dbReference type="Proteomes" id="UP001219355"/>
    </source>
</evidence>
<evidence type="ECO:0000256" key="11">
    <source>
        <dbReference type="ARBA" id="ARBA00024708"/>
    </source>
</evidence>
<evidence type="ECO:0000256" key="7">
    <source>
        <dbReference type="ARBA" id="ARBA00022692"/>
    </source>
</evidence>
<feature type="transmembrane region" description="Helical" evidence="12">
    <location>
        <begin position="346"/>
        <end position="370"/>
    </location>
</feature>
<evidence type="ECO:0000313" key="13">
    <source>
        <dbReference type="EMBL" id="WEW59725.1"/>
    </source>
</evidence>
<keyword evidence="7 12" id="KW-0812">Transmembrane</keyword>
<comment type="function">
    <text evidence="11">Mannosyltransferase involved in glycosylphosphatidylinositol-anchor biosynthesis. Transfers the third mannose to Man2-GlcN-acyl-PI during GPI precursor assembly.</text>
</comment>
<evidence type="ECO:0000256" key="2">
    <source>
        <dbReference type="ARBA" id="ARBA00004687"/>
    </source>
</evidence>
<feature type="transmembrane region" description="Helical" evidence="12">
    <location>
        <begin position="317"/>
        <end position="334"/>
    </location>
</feature>
<comment type="pathway">
    <text evidence="2">Glycolipid biosynthesis; glycosylphosphatidylinositol-anchor biosynthesis.</text>
</comment>
<evidence type="ECO:0000256" key="12">
    <source>
        <dbReference type="RuleBase" id="RU363075"/>
    </source>
</evidence>
<evidence type="ECO:0000256" key="6">
    <source>
        <dbReference type="ARBA" id="ARBA00022679"/>
    </source>
</evidence>
<comment type="subcellular location">
    <subcellularLocation>
        <location evidence="1 12">Endoplasmic reticulum membrane</location>
        <topology evidence="1 12">Multi-pass membrane protein</topology>
    </subcellularLocation>
</comment>
<evidence type="ECO:0000256" key="5">
    <source>
        <dbReference type="ARBA" id="ARBA00022676"/>
    </source>
</evidence>